<reference evidence="1 2" key="1">
    <citation type="submission" date="2019-01" db="EMBL/GenBank/DDBJ databases">
        <authorList>
            <person name="Sayadi A."/>
        </authorList>
    </citation>
    <scope>NUCLEOTIDE SEQUENCE [LARGE SCALE GENOMIC DNA]</scope>
</reference>
<evidence type="ECO:0000313" key="2">
    <source>
        <dbReference type="Proteomes" id="UP000410492"/>
    </source>
</evidence>
<proteinExistence type="predicted"/>
<protein>
    <submittedName>
        <fullName evidence="1">Uncharacterized protein</fullName>
    </submittedName>
</protein>
<organism evidence="1 2">
    <name type="scientific">Callosobruchus maculatus</name>
    <name type="common">Southern cowpea weevil</name>
    <name type="synonym">Pulse bruchid</name>
    <dbReference type="NCBI Taxonomy" id="64391"/>
    <lineage>
        <taxon>Eukaryota</taxon>
        <taxon>Metazoa</taxon>
        <taxon>Ecdysozoa</taxon>
        <taxon>Arthropoda</taxon>
        <taxon>Hexapoda</taxon>
        <taxon>Insecta</taxon>
        <taxon>Pterygota</taxon>
        <taxon>Neoptera</taxon>
        <taxon>Endopterygota</taxon>
        <taxon>Coleoptera</taxon>
        <taxon>Polyphaga</taxon>
        <taxon>Cucujiformia</taxon>
        <taxon>Chrysomeloidea</taxon>
        <taxon>Chrysomelidae</taxon>
        <taxon>Bruchinae</taxon>
        <taxon>Bruchini</taxon>
        <taxon>Callosobruchus</taxon>
    </lineage>
</organism>
<dbReference type="EMBL" id="CAACVG010007873">
    <property type="protein sequence ID" value="VEN47434.1"/>
    <property type="molecule type" value="Genomic_DNA"/>
</dbReference>
<name>A0A653CJE8_CALMS</name>
<gene>
    <name evidence="1" type="ORF">CALMAC_LOCUS9206</name>
</gene>
<dbReference type="Proteomes" id="UP000410492">
    <property type="component" value="Unassembled WGS sequence"/>
</dbReference>
<dbReference type="AlphaFoldDB" id="A0A653CJE8"/>
<accession>A0A653CJE8</accession>
<sequence>MGGIRNSQHSPPRPHFKSIYASSICLFNSPSFRGIQKYGEHKRLNQRHVGSFSDVMVTPYFSKLCHGHTCLLNAPLNLIFTATRIVDQRTEGHKTLNYFTTAYRLYCSMIIVLSIYGHNLGLVVVNTKTIRCTVLF</sequence>
<evidence type="ECO:0000313" key="1">
    <source>
        <dbReference type="EMBL" id="VEN47434.1"/>
    </source>
</evidence>
<keyword evidence="2" id="KW-1185">Reference proteome</keyword>